<evidence type="ECO:0000313" key="2">
    <source>
        <dbReference type="EMBL" id="PUB12082.1"/>
    </source>
</evidence>
<dbReference type="InterPro" id="IPR000182">
    <property type="entry name" value="GNAT_dom"/>
</dbReference>
<proteinExistence type="predicted"/>
<accession>A0A2T6KB35</accession>
<dbReference type="CDD" id="cd04301">
    <property type="entry name" value="NAT_SF"/>
    <property type="match status" value="1"/>
</dbReference>
<feature type="domain" description="N-acetyltransferase" evidence="1">
    <location>
        <begin position="1"/>
        <end position="83"/>
    </location>
</feature>
<dbReference type="InterPro" id="IPR016181">
    <property type="entry name" value="Acyl_CoA_acyltransferase"/>
</dbReference>
<sequence>MRTGPCFDIAHLFVEEAQRGQGLGRALIDAAKGFADGQGVVRLTIGTSPDNPSAAGTYRAMALDEIASSLARVSASRFSQTVRWV</sequence>
<dbReference type="OrthoDB" id="7651332at2"/>
<dbReference type="Pfam" id="PF00583">
    <property type="entry name" value="Acetyltransf_1"/>
    <property type="match status" value="1"/>
</dbReference>
<dbReference type="PROSITE" id="PS51186">
    <property type="entry name" value="GNAT"/>
    <property type="match status" value="1"/>
</dbReference>
<organism evidence="2 3">
    <name type="scientific">Yoonia sediminilitoris</name>
    <dbReference type="NCBI Taxonomy" id="1286148"/>
    <lineage>
        <taxon>Bacteria</taxon>
        <taxon>Pseudomonadati</taxon>
        <taxon>Pseudomonadota</taxon>
        <taxon>Alphaproteobacteria</taxon>
        <taxon>Rhodobacterales</taxon>
        <taxon>Paracoccaceae</taxon>
        <taxon>Yoonia</taxon>
    </lineage>
</organism>
<dbReference type="AlphaFoldDB" id="A0A2T6KB35"/>
<dbReference type="Proteomes" id="UP000244523">
    <property type="component" value="Unassembled WGS sequence"/>
</dbReference>
<comment type="caution">
    <text evidence="2">The sequence shown here is derived from an EMBL/GenBank/DDBJ whole genome shotgun (WGS) entry which is preliminary data.</text>
</comment>
<reference evidence="2 3" key="1">
    <citation type="submission" date="2018-04" db="EMBL/GenBank/DDBJ databases">
        <title>Genomic Encyclopedia of Archaeal and Bacterial Type Strains, Phase II (KMG-II): from individual species to whole genera.</title>
        <authorList>
            <person name="Goeker M."/>
        </authorList>
    </citation>
    <scope>NUCLEOTIDE SEQUENCE [LARGE SCALE GENOMIC DNA]</scope>
    <source>
        <strain evidence="2 3">DSM 29955</strain>
    </source>
</reference>
<keyword evidence="2" id="KW-0808">Transferase</keyword>
<dbReference type="GO" id="GO:0016747">
    <property type="term" value="F:acyltransferase activity, transferring groups other than amino-acyl groups"/>
    <property type="evidence" value="ECO:0007669"/>
    <property type="project" value="InterPro"/>
</dbReference>
<evidence type="ECO:0000259" key="1">
    <source>
        <dbReference type="PROSITE" id="PS51186"/>
    </source>
</evidence>
<protein>
    <submittedName>
        <fullName evidence="2">Acetyltransferase (GNAT) family protein</fullName>
    </submittedName>
</protein>
<keyword evidence="3" id="KW-1185">Reference proteome</keyword>
<name>A0A2T6KB35_9RHOB</name>
<gene>
    <name evidence="2" type="ORF">C8N45_11159</name>
</gene>
<evidence type="ECO:0000313" key="3">
    <source>
        <dbReference type="Proteomes" id="UP000244523"/>
    </source>
</evidence>
<dbReference type="Gene3D" id="3.40.630.30">
    <property type="match status" value="1"/>
</dbReference>
<dbReference type="SUPFAM" id="SSF55729">
    <property type="entry name" value="Acyl-CoA N-acyltransferases (Nat)"/>
    <property type="match status" value="1"/>
</dbReference>
<dbReference type="EMBL" id="QBUD01000011">
    <property type="protein sequence ID" value="PUB12082.1"/>
    <property type="molecule type" value="Genomic_DNA"/>
</dbReference>